<evidence type="ECO:0000313" key="2">
    <source>
        <dbReference type="Proteomes" id="UP000018872"/>
    </source>
</evidence>
<organism evidence="1 2">
    <name type="scientific">Tannerella sp. oral taxon BU063 isolate Cell 5</name>
    <dbReference type="NCBI Taxonomy" id="1410950"/>
    <lineage>
        <taxon>Bacteria</taxon>
        <taxon>Pseudomonadati</taxon>
        <taxon>Bacteroidota</taxon>
        <taxon>Bacteroidia</taxon>
        <taxon>Bacteroidales</taxon>
        <taxon>Tannerellaceae</taxon>
        <taxon>Tannerella</taxon>
    </lineage>
</organism>
<protein>
    <submittedName>
        <fullName evidence="1">Uncharacterized protein</fullName>
    </submittedName>
</protein>
<comment type="caution">
    <text evidence="1">The sequence shown here is derived from an EMBL/GenBank/DDBJ whole genome shotgun (WGS) entry which is preliminary data.</text>
</comment>
<accession>W2CEA9</accession>
<dbReference type="Proteomes" id="UP000018872">
    <property type="component" value="Unassembled WGS sequence"/>
</dbReference>
<name>W2CEA9_9BACT</name>
<gene>
    <name evidence="1" type="ORF">T229_02660</name>
</gene>
<dbReference type="AlphaFoldDB" id="W2CEA9"/>
<dbReference type="EMBL" id="AYYC01000493">
    <property type="protein sequence ID" value="ETK05569.1"/>
    <property type="molecule type" value="Genomic_DNA"/>
</dbReference>
<sequence length="41" mass="4585">MALSARKKLLVKPFLTLLDLALAIGMKKILQIFLRFLSGIV</sequence>
<reference evidence="1 2" key="1">
    <citation type="submission" date="2013-11" db="EMBL/GenBank/DDBJ databases">
        <title>Single cell genomics of uncultured Tannerella BU063 (oral taxon 286).</title>
        <authorList>
            <person name="Beall C.J."/>
            <person name="Campbell A.G."/>
            <person name="Griffen A.L."/>
            <person name="Podar M."/>
            <person name="Leys E.J."/>
        </authorList>
    </citation>
    <scope>NUCLEOTIDE SEQUENCE [LARGE SCALE GENOMIC DNA]</scope>
    <source>
        <strain evidence="1">Cell 5</strain>
    </source>
</reference>
<evidence type="ECO:0000313" key="1">
    <source>
        <dbReference type="EMBL" id="ETK05569.1"/>
    </source>
</evidence>
<proteinExistence type="predicted"/>